<reference evidence="4" key="1">
    <citation type="journal article" date="2019" name="Int. J. Syst. Evol. Microbiol.">
        <title>The Global Catalogue of Microorganisms (GCM) 10K type strain sequencing project: providing services to taxonomists for standard genome sequencing and annotation.</title>
        <authorList>
            <consortium name="The Broad Institute Genomics Platform"/>
            <consortium name="The Broad Institute Genome Sequencing Center for Infectious Disease"/>
            <person name="Wu L."/>
            <person name="Ma J."/>
        </authorList>
    </citation>
    <scope>NUCLEOTIDE SEQUENCE [LARGE SCALE GENOMIC DNA]</scope>
    <source>
        <strain evidence="4">CCUG 63369</strain>
    </source>
</reference>
<dbReference type="InterPro" id="IPR050093">
    <property type="entry name" value="ABC_SmlMolc_Importer"/>
</dbReference>
<organism evidence="3 4">
    <name type="scientific">Streptomonospora algeriensis</name>
    <dbReference type="NCBI Taxonomy" id="995084"/>
    <lineage>
        <taxon>Bacteria</taxon>
        <taxon>Bacillati</taxon>
        <taxon>Actinomycetota</taxon>
        <taxon>Actinomycetes</taxon>
        <taxon>Streptosporangiales</taxon>
        <taxon>Nocardiopsidaceae</taxon>
        <taxon>Streptomonospora</taxon>
    </lineage>
</organism>
<evidence type="ECO:0000256" key="1">
    <source>
        <dbReference type="ARBA" id="ARBA00022448"/>
    </source>
</evidence>
<sequence>MRVARDPGAGGGERGRARRGLDSRLVVDRGSFRLESELRARPGEVVAVLGPNGSGKSTALRALAGLESLAAGRIVLGGEDITTMAAERRPVGMVFQDYLLFGHLDALDNVAFGPRCQGAGRAEARARGAELLQRMGLAEYA</sequence>
<accession>A0ABW3BGQ9</accession>
<evidence type="ECO:0000313" key="4">
    <source>
        <dbReference type="Proteomes" id="UP001596956"/>
    </source>
</evidence>
<dbReference type="EMBL" id="JBHTHR010000370">
    <property type="protein sequence ID" value="MFD0802096.1"/>
    <property type="molecule type" value="Genomic_DNA"/>
</dbReference>
<gene>
    <name evidence="3" type="ORF">ACFQZU_12325</name>
</gene>
<keyword evidence="4" id="KW-1185">Reference proteome</keyword>
<dbReference type="PANTHER" id="PTHR42781:SF4">
    <property type="entry name" value="SPERMIDINE_PUTRESCINE IMPORT ATP-BINDING PROTEIN POTA"/>
    <property type="match status" value="1"/>
</dbReference>
<dbReference type="SUPFAM" id="SSF52540">
    <property type="entry name" value="P-loop containing nucleoside triphosphate hydrolases"/>
    <property type="match status" value="1"/>
</dbReference>
<proteinExistence type="predicted"/>
<evidence type="ECO:0000313" key="3">
    <source>
        <dbReference type="EMBL" id="MFD0802096.1"/>
    </source>
</evidence>
<dbReference type="Pfam" id="PF00005">
    <property type="entry name" value="ABC_tran"/>
    <property type="match status" value="1"/>
</dbReference>
<dbReference type="GO" id="GO:0005524">
    <property type="term" value="F:ATP binding"/>
    <property type="evidence" value="ECO:0007669"/>
    <property type="project" value="UniProtKB-KW"/>
</dbReference>
<comment type="caution">
    <text evidence="3">The sequence shown here is derived from an EMBL/GenBank/DDBJ whole genome shotgun (WGS) entry which is preliminary data.</text>
</comment>
<dbReference type="PANTHER" id="PTHR42781">
    <property type="entry name" value="SPERMIDINE/PUTRESCINE IMPORT ATP-BINDING PROTEIN POTA"/>
    <property type="match status" value="1"/>
</dbReference>
<keyword evidence="1" id="KW-0813">Transport</keyword>
<keyword evidence="3" id="KW-0547">Nucleotide-binding</keyword>
<feature type="non-terminal residue" evidence="3">
    <location>
        <position position="141"/>
    </location>
</feature>
<feature type="domain" description="ABC transporter" evidence="2">
    <location>
        <begin position="38"/>
        <end position="139"/>
    </location>
</feature>
<evidence type="ECO:0000259" key="2">
    <source>
        <dbReference type="Pfam" id="PF00005"/>
    </source>
</evidence>
<dbReference type="InterPro" id="IPR003439">
    <property type="entry name" value="ABC_transporter-like_ATP-bd"/>
</dbReference>
<name>A0ABW3BGQ9_9ACTN</name>
<dbReference type="Proteomes" id="UP001596956">
    <property type="component" value="Unassembled WGS sequence"/>
</dbReference>
<protein>
    <submittedName>
        <fullName evidence="3">ATP-binding cassette domain-containing protein</fullName>
    </submittedName>
</protein>
<dbReference type="Gene3D" id="3.40.50.300">
    <property type="entry name" value="P-loop containing nucleotide triphosphate hydrolases"/>
    <property type="match status" value="1"/>
</dbReference>
<keyword evidence="3" id="KW-0067">ATP-binding</keyword>
<dbReference type="InterPro" id="IPR027417">
    <property type="entry name" value="P-loop_NTPase"/>
</dbReference>